<organism evidence="6 7">
    <name type="scientific">Commensalibacter intestini A911</name>
    <dbReference type="NCBI Taxonomy" id="1088868"/>
    <lineage>
        <taxon>Bacteria</taxon>
        <taxon>Pseudomonadati</taxon>
        <taxon>Pseudomonadota</taxon>
        <taxon>Alphaproteobacteria</taxon>
        <taxon>Acetobacterales</taxon>
        <taxon>Acetobacteraceae</taxon>
    </lineage>
</organism>
<evidence type="ECO:0000256" key="3">
    <source>
        <dbReference type="ARBA" id="ARBA00022970"/>
    </source>
</evidence>
<keyword evidence="2" id="KW-0732">Signal</keyword>
<dbReference type="Pfam" id="PF13458">
    <property type="entry name" value="Peripla_BP_6"/>
    <property type="match status" value="1"/>
</dbReference>
<evidence type="ECO:0000313" key="6">
    <source>
        <dbReference type="EMBL" id="EHD13441.1"/>
    </source>
</evidence>
<feature type="compositionally biased region" description="Polar residues" evidence="4">
    <location>
        <begin position="240"/>
        <end position="254"/>
    </location>
</feature>
<dbReference type="EMBL" id="AGFR01000009">
    <property type="protein sequence ID" value="EHD13441.1"/>
    <property type="molecule type" value="Genomic_DNA"/>
</dbReference>
<dbReference type="AlphaFoldDB" id="G6F1Y7"/>
<name>G6F1Y7_9PROT</name>
<feature type="compositionally biased region" description="Low complexity" evidence="4">
    <location>
        <begin position="255"/>
        <end position="269"/>
    </location>
</feature>
<feature type="region of interest" description="Disordered" evidence="4">
    <location>
        <begin position="240"/>
        <end position="286"/>
    </location>
</feature>
<dbReference type="InterPro" id="IPR051010">
    <property type="entry name" value="BCAA_transport"/>
</dbReference>
<dbReference type="CDD" id="cd06339">
    <property type="entry name" value="PBP1_YraM_LppC_lipoprotein-like"/>
    <property type="match status" value="1"/>
</dbReference>
<dbReference type="InterPro" id="IPR028082">
    <property type="entry name" value="Peripla_BP_I"/>
</dbReference>
<sequence>MSKTPNPLQQGIVRQTGIVKRLLKASVCVPVLIIAACSSNGNNGSNNPVVSANDNPQKQVGLLLPLSGRNGALGNNMMQAAKLALSDPSAPKLDVFDTEQAGGASEAARKAIAAGDGIILGPLTATNTTEVASVTSASNVPVIAYTSDVSVAGPNVWAFGVTPEQQVLTMVRAAKNEGKTKFAALLPENPMGKAMGSALTRACADLGLAQPMIAYHTASKDDITQQLKTLSNYDARVQDAQNHPEAQNTAKPSTDNSNNNNDGNLLDELAPSGSTASTSKDDTKNLALGNPPFDALLLSDTGLQLQSVIDALDETQVSSTKVRIMGPGLWSAFASKLGKLQGAWYASPNPQKRHFFAQQYRAKYGVAPKPLADLTYDTAALANSLSKIGGYTSQNLMRTDGFDGVDGLFILQADGHVKRDLQIFQIQPSGGAKMITTPSVVKPTTTATNTTTHS</sequence>
<dbReference type="eggNOG" id="COG0683">
    <property type="taxonomic scope" value="Bacteria"/>
</dbReference>
<evidence type="ECO:0000256" key="4">
    <source>
        <dbReference type="SAM" id="MobiDB-lite"/>
    </source>
</evidence>
<gene>
    <name evidence="6" type="ORF">CIN_16330</name>
</gene>
<comment type="caution">
    <text evidence="6">The sequence shown here is derived from an EMBL/GenBank/DDBJ whole genome shotgun (WGS) entry which is preliminary data.</text>
</comment>
<dbReference type="PATRIC" id="fig|1088868.3.peg.1641"/>
<evidence type="ECO:0000259" key="5">
    <source>
        <dbReference type="Pfam" id="PF13458"/>
    </source>
</evidence>
<proteinExistence type="inferred from homology"/>
<dbReference type="InterPro" id="IPR028081">
    <property type="entry name" value="Leu-bd"/>
</dbReference>
<evidence type="ECO:0000313" key="7">
    <source>
        <dbReference type="Proteomes" id="UP000005939"/>
    </source>
</evidence>
<dbReference type="SUPFAM" id="SSF53822">
    <property type="entry name" value="Periplasmic binding protein-like I"/>
    <property type="match status" value="1"/>
</dbReference>
<protein>
    <recommendedName>
        <fullName evidence="5">Leucine-binding protein domain-containing protein</fullName>
    </recommendedName>
</protein>
<dbReference type="Gene3D" id="3.40.50.2300">
    <property type="match status" value="3"/>
</dbReference>
<feature type="domain" description="Leucine-binding protein" evidence="5">
    <location>
        <begin position="59"/>
        <end position="430"/>
    </location>
</feature>
<keyword evidence="3" id="KW-0813">Transport</keyword>
<dbReference type="GO" id="GO:0006865">
    <property type="term" value="P:amino acid transport"/>
    <property type="evidence" value="ECO:0007669"/>
    <property type="project" value="UniProtKB-KW"/>
</dbReference>
<dbReference type="RefSeq" id="WP_008854623.1">
    <property type="nucleotide sequence ID" value="NZ_AGFR01000009.1"/>
</dbReference>
<evidence type="ECO:0000256" key="2">
    <source>
        <dbReference type="ARBA" id="ARBA00022729"/>
    </source>
</evidence>
<keyword evidence="3" id="KW-0029">Amino-acid transport</keyword>
<accession>G6F1Y7</accession>
<reference evidence="6 7" key="1">
    <citation type="submission" date="2011-10" db="EMBL/GenBank/DDBJ databases">
        <title>Genome Sequence of Commensalibacter intestini A911, isolated from Drosophila gut.</title>
        <authorList>
            <person name="Lee W.-J."/>
            <person name="Kim E.-K."/>
        </authorList>
    </citation>
    <scope>NUCLEOTIDE SEQUENCE [LARGE SCALE GENOMIC DNA]</scope>
    <source>
        <strain evidence="6 7">A911</strain>
    </source>
</reference>
<evidence type="ECO:0000256" key="1">
    <source>
        <dbReference type="ARBA" id="ARBA00010062"/>
    </source>
</evidence>
<dbReference type="PANTHER" id="PTHR30483">
    <property type="entry name" value="LEUCINE-SPECIFIC-BINDING PROTEIN"/>
    <property type="match status" value="1"/>
</dbReference>
<comment type="similarity">
    <text evidence="1">Belongs to the leucine-binding protein family.</text>
</comment>
<dbReference type="Proteomes" id="UP000005939">
    <property type="component" value="Unassembled WGS sequence"/>
</dbReference>
<dbReference type="PANTHER" id="PTHR30483:SF6">
    <property type="entry name" value="PERIPLASMIC BINDING PROTEIN OF ABC TRANSPORTER FOR NATURAL AMINO ACIDS"/>
    <property type="match status" value="1"/>
</dbReference>
<dbReference type="STRING" id="1088868.CIN_16330"/>